<dbReference type="Proteomes" id="UP000219329">
    <property type="component" value="Unassembled WGS sequence"/>
</dbReference>
<name>A0A2A5WAP9_9GAMM</name>
<organism evidence="1 2">
    <name type="scientific">OM182 bacterium MED-G28</name>
    <dbReference type="NCBI Taxonomy" id="1986256"/>
    <lineage>
        <taxon>Bacteria</taxon>
        <taxon>Pseudomonadati</taxon>
        <taxon>Pseudomonadota</taxon>
        <taxon>Gammaproteobacteria</taxon>
        <taxon>OMG group</taxon>
        <taxon>OM182 clade</taxon>
    </lineage>
</organism>
<evidence type="ECO:0000313" key="1">
    <source>
        <dbReference type="EMBL" id="PDH33358.1"/>
    </source>
</evidence>
<comment type="caution">
    <text evidence="1">The sequence shown here is derived from an EMBL/GenBank/DDBJ whole genome shotgun (WGS) entry which is preliminary data.</text>
</comment>
<dbReference type="AlphaFoldDB" id="A0A2A5WAP9"/>
<proteinExistence type="predicted"/>
<dbReference type="EMBL" id="NTJZ01000009">
    <property type="protein sequence ID" value="PDH33358.1"/>
    <property type="molecule type" value="Genomic_DNA"/>
</dbReference>
<accession>A0A2A5WAP9</accession>
<reference evidence="1 2" key="1">
    <citation type="submission" date="2017-08" db="EMBL/GenBank/DDBJ databases">
        <title>Fine stratification of microbial communities through a metagenomic profile of the photic zone.</title>
        <authorList>
            <person name="Haro-Moreno J.M."/>
            <person name="Lopez-Perez M."/>
            <person name="De La Torre J."/>
            <person name="Picazo A."/>
            <person name="Camacho A."/>
            <person name="Rodriguez-Valera F."/>
        </authorList>
    </citation>
    <scope>NUCLEOTIDE SEQUENCE [LARGE SCALE GENOMIC DNA]</scope>
    <source>
        <strain evidence="1">MED-G28</strain>
    </source>
</reference>
<gene>
    <name evidence="1" type="ORF">CNF02_09225</name>
</gene>
<protein>
    <submittedName>
        <fullName evidence="1">Uncharacterized protein</fullName>
    </submittedName>
</protein>
<evidence type="ECO:0000313" key="2">
    <source>
        <dbReference type="Proteomes" id="UP000219329"/>
    </source>
</evidence>
<sequence>MRTLMIKVSELGIRQAANTLVITLFSVLLPITSLHAQGAGDTSYDGTTAWGDPDLQGLWTNETRTPMERPVELGNKAFFTEEDVQAMRAAAEPAPVEAIVEEVSVPAVGGNVGAHSAIWLDQGEALLSTRQTSLIVDPPNGRAPLRDSAWQAREYRLQHLEDDYLNFTPWDRCITRGVPGAMLPAAYNNAYRIIQTPDHVAIMHEMIHEVRIIPLDKSDHNDERIKLWMGDSVARWEGNTLVVETTNFHGRGMIANSGAGGRLRGVSVTEDLHLVERFTRIDEDTIIWEVTITDPDIYMQPFTISMPLNHDPDYVIYEYACHEGNQAIRNILSAGREREKREAAEL</sequence>